<sequence length="406" mass="46477">MPGNDEESLKKFLESFNVRPLRFVAKSLHLDVPVYVGAKAPYVKALLTWRLAQPLTNPDFIPKAVNLQGLKFIQRVILKTATPSWINSVPRNYGESSAGTIKADEWRILATIYIPIALVLLWGDQPKDDAERLGEMLSHSMALFQAVTLVCRYSSSQARSDAYRLFIKQWVDGIHENHPHTEEHHARINIHAAFHIYDFLLLFGPIMAWWCFPFERLIGTLQKINTNDHVGGELEGTIVRSFWRGANLRRHLSRPDCPEVVKQFKVLFDLTFSPRLDRSAESVPNEHGKDRVHYTHQGINYSRASTHLGNSLVMYYPSKDSKSKVAGSIQRIETHENQTYFHIQRQAPLPPGKFDPFLPFPHFPAKTYSSSLEDIIDRVPPESVLSHCARFEFSDNRAVILDLSRQ</sequence>
<dbReference type="OrthoDB" id="3247418at2759"/>
<reference evidence="1" key="1">
    <citation type="submission" date="2020-05" db="EMBL/GenBank/DDBJ databases">
        <title>Mycena genomes resolve the evolution of fungal bioluminescence.</title>
        <authorList>
            <person name="Tsai I.J."/>
        </authorList>
    </citation>
    <scope>NUCLEOTIDE SEQUENCE</scope>
    <source>
        <strain evidence="1">CCC161011</strain>
    </source>
</reference>
<evidence type="ECO:0000313" key="1">
    <source>
        <dbReference type="EMBL" id="KAF7339057.1"/>
    </source>
</evidence>
<dbReference type="EMBL" id="JACAZI010000020">
    <property type="protein sequence ID" value="KAF7339057.1"/>
    <property type="molecule type" value="Genomic_DNA"/>
</dbReference>
<dbReference type="PANTHER" id="PTHR46579:SF1">
    <property type="entry name" value="F5_8 TYPE C DOMAIN-CONTAINING PROTEIN"/>
    <property type="match status" value="1"/>
</dbReference>
<protein>
    <submittedName>
        <fullName evidence="1">Uncharacterized protein</fullName>
    </submittedName>
</protein>
<dbReference type="AlphaFoldDB" id="A0A8H7CK86"/>
<name>A0A8H7CK86_9AGAR</name>
<dbReference type="Proteomes" id="UP000620124">
    <property type="component" value="Unassembled WGS sequence"/>
</dbReference>
<evidence type="ECO:0000313" key="2">
    <source>
        <dbReference type="Proteomes" id="UP000620124"/>
    </source>
</evidence>
<proteinExistence type="predicted"/>
<dbReference type="PANTHER" id="PTHR46579">
    <property type="entry name" value="F5/8 TYPE C DOMAIN-CONTAINING PROTEIN-RELATED"/>
    <property type="match status" value="1"/>
</dbReference>
<organism evidence="1 2">
    <name type="scientific">Mycena venus</name>
    <dbReference type="NCBI Taxonomy" id="2733690"/>
    <lineage>
        <taxon>Eukaryota</taxon>
        <taxon>Fungi</taxon>
        <taxon>Dikarya</taxon>
        <taxon>Basidiomycota</taxon>
        <taxon>Agaricomycotina</taxon>
        <taxon>Agaricomycetes</taxon>
        <taxon>Agaricomycetidae</taxon>
        <taxon>Agaricales</taxon>
        <taxon>Marasmiineae</taxon>
        <taxon>Mycenaceae</taxon>
        <taxon>Mycena</taxon>
    </lineage>
</organism>
<keyword evidence="2" id="KW-1185">Reference proteome</keyword>
<gene>
    <name evidence="1" type="ORF">MVEN_01981900</name>
</gene>
<comment type="caution">
    <text evidence="1">The sequence shown here is derived from an EMBL/GenBank/DDBJ whole genome shotgun (WGS) entry which is preliminary data.</text>
</comment>
<accession>A0A8H7CK86</accession>